<dbReference type="GO" id="GO:0042884">
    <property type="term" value="P:microcin transport"/>
    <property type="evidence" value="ECO:0007669"/>
    <property type="project" value="TreeGrafter"/>
</dbReference>
<dbReference type="Proteomes" id="UP000295008">
    <property type="component" value="Unassembled WGS sequence"/>
</dbReference>
<feature type="transmembrane region" description="Helical" evidence="5">
    <location>
        <begin position="304"/>
        <end position="328"/>
    </location>
</feature>
<evidence type="ECO:0000259" key="6">
    <source>
        <dbReference type="PROSITE" id="PS50928"/>
    </source>
</evidence>
<organism evidence="7 8">
    <name type="scientific">Hydrogenispora ethanolica</name>
    <dbReference type="NCBI Taxonomy" id="1082276"/>
    <lineage>
        <taxon>Bacteria</taxon>
        <taxon>Bacillati</taxon>
        <taxon>Bacillota</taxon>
        <taxon>Hydrogenispora</taxon>
    </lineage>
</organism>
<feature type="transmembrane region" description="Helical" evidence="5">
    <location>
        <begin position="21"/>
        <end position="40"/>
    </location>
</feature>
<keyword evidence="4 5" id="KW-0472">Membrane</keyword>
<sequence length="344" mass="38935">MFSPITLRRIQKFKKLKRAYYSLWILAVLYGLSLFANVLANDQPLVVKYDGKFFFPAFRFYNGANFGLSASEVPHYKILQRSEAFRKETGNFMIFAPIPYGPNESLLETVGNPPTPPSRANLLGTDDRGRDILTRLIYGYRISFSFALLITLASMIVGIAIGALQGYWGGFFDLSLQRLIEIFSALPFLYVVIIIGSSLGTSFLTLLLIFIIFDWVGISYFIRAEFLKLRESQFVEAARALGVKDWKIMFRHILPNALTPIITFLPFDLIGAITALSALDFLGFGLPAPTPSWGELMRQGMDNIYSYWLSVYPVLALFLVLLLIAFVGEGIRDAFDPKEYQRME</sequence>
<protein>
    <submittedName>
        <fullName evidence="7">Microcin C transport system permease protein</fullName>
    </submittedName>
</protein>
<dbReference type="CDD" id="cd06261">
    <property type="entry name" value="TM_PBP2"/>
    <property type="match status" value="1"/>
</dbReference>
<dbReference type="AlphaFoldDB" id="A0A4V2QBN9"/>
<reference evidence="7 8" key="1">
    <citation type="submission" date="2019-03" db="EMBL/GenBank/DDBJ databases">
        <title>Genomic Encyclopedia of Type Strains, Phase IV (KMG-IV): sequencing the most valuable type-strain genomes for metagenomic binning, comparative biology and taxonomic classification.</title>
        <authorList>
            <person name="Goeker M."/>
        </authorList>
    </citation>
    <scope>NUCLEOTIDE SEQUENCE [LARGE SCALE GENOMIC DNA]</scope>
    <source>
        <strain evidence="7 8">LX-B</strain>
    </source>
</reference>
<evidence type="ECO:0000256" key="1">
    <source>
        <dbReference type="ARBA" id="ARBA00004141"/>
    </source>
</evidence>
<dbReference type="InterPro" id="IPR000515">
    <property type="entry name" value="MetI-like"/>
</dbReference>
<gene>
    <name evidence="7" type="ORF">EDC14_10475</name>
</gene>
<dbReference type="PANTHER" id="PTHR30325:SF0">
    <property type="entry name" value="INNER MEMBRANE ABC TRANSPORTER PERMEASE PROTEIN YEJE"/>
    <property type="match status" value="1"/>
</dbReference>
<comment type="caution">
    <text evidence="7">The sequence shown here is derived from an EMBL/GenBank/DDBJ whole genome shotgun (WGS) entry which is preliminary data.</text>
</comment>
<comment type="subcellular location">
    <subcellularLocation>
        <location evidence="5">Cell membrane</location>
        <topology evidence="5">Multi-pass membrane protein</topology>
    </subcellularLocation>
    <subcellularLocation>
        <location evidence="1">Membrane</location>
        <topology evidence="1">Multi-pass membrane protein</topology>
    </subcellularLocation>
</comment>
<dbReference type="SUPFAM" id="SSF161098">
    <property type="entry name" value="MetI-like"/>
    <property type="match status" value="1"/>
</dbReference>
<dbReference type="InterPro" id="IPR035906">
    <property type="entry name" value="MetI-like_sf"/>
</dbReference>
<keyword evidence="2 5" id="KW-0812">Transmembrane</keyword>
<feature type="transmembrane region" description="Helical" evidence="5">
    <location>
        <begin position="142"/>
        <end position="167"/>
    </location>
</feature>
<keyword evidence="5" id="KW-0813">Transport</keyword>
<proteinExistence type="inferred from homology"/>
<keyword evidence="8" id="KW-1185">Reference proteome</keyword>
<dbReference type="PROSITE" id="PS50928">
    <property type="entry name" value="ABC_TM1"/>
    <property type="match status" value="1"/>
</dbReference>
<dbReference type="OrthoDB" id="9797472at2"/>
<dbReference type="GO" id="GO:0005886">
    <property type="term" value="C:plasma membrane"/>
    <property type="evidence" value="ECO:0007669"/>
    <property type="project" value="UniProtKB-SubCell"/>
</dbReference>
<evidence type="ECO:0000256" key="2">
    <source>
        <dbReference type="ARBA" id="ARBA00022692"/>
    </source>
</evidence>
<name>A0A4V2QBN9_HYDET</name>
<evidence type="ECO:0000256" key="4">
    <source>
        <dbReference type="ARBA" id="ARBA00023136"/>
    </source>
</evidence>
<dbReference type="Gene3D" id="1.10.3720.10">
    <property type="entry name" value="MetI-like"/>
    <property type="match status" value="1"/>
</dbReference>
<comment type="similarity">
    <text evidence="5">Belongs to the binding-protein-dependent transport system permease family.</text>
</comment>
<evidence type="ECO:0000256" key="5">
    <source>
        <dbReference type="RuleBase" id="RU363032"/>
    </source>
</evidence>
<evidence type="ECO:0000256" key="3">
    <source>
        <dbReference type="ARBA" id="ARBA00022989"/>
    </source>
</evidence>
<evidence type="ECO:0000313" key="7">
    <source>
        <dbReference type="EMBL" id="TCL57102.1"/>
    </source>
</evidence>
<evidence type="ECO:0000313" key="8">
    <source>
        <dbReference type="Proteomes" id="UP000295008"/>
    </source>
</evidence>
<dbReference type="PANTHER" id="PTHR30325">
    <property type="entry name" value="MEMBRANE COMPONENT OF ABC TRANSPORTER"/>
    <property type="match status" value="1"/>
</dbReference>
<accession>A0A4V2QBN9</accession>
<feature type="transmembrane region" description="Helical" evidence="5">
    <location>
        <begin position="257"/>
        <end position="284"/>
    </location>
</feature>
<feature type="domain" description="ABC transmembrane type-1" evidence="6">
    <location>
        <begin position="140"/>
        <end position="328"/>
    </location>
</feature>
<keyword evidence="3 5" id="KW-1133">Transmembrane helix</keyword>
<dbReference type="EMBL" id="SLUN01000047">
    <property type="protein sequence ID" value="TCL57102.1"/>
    <property type="molecule type" value="Genomic_DNA"/>
</dbReference>
<dbReference type="GO" id="GO:0055085">
    <property type="term" value="P:transmembrane transport"/>
    <property type="evidence" value="ECO:0007669"/>
    <property type="project" value="InterPro"/>
</dbReference>
<dbReference type="Pfam" id="PF00528">
    <property type="entry name" value="BPD_transp_1"/>
    <property type="match status" value="1"/>
</dbReference>
<dbReference type="RefSeq" id="WP_132017151.1">
    <property type="nucleotide sequence ID" value="NZ_SLUN01000047.1"/>
</dbReference>